<keyword evidence="3" id="KW-1185">Reference proteome</keyword>
<proteinExistence type="predicted"/>
<name>A0ABT4YAS3_METRE</name>
<dbReference type="RefSeq" id="WP_271471998.1">
    <property type="nucleotide sequence ID" value="NZ_JANEWF010000035.1"/>
</dbReference>
<evidence type="ECO:0000313" key="3">
    <source>
        <dbReference type="Proteomes" id="UP001211689"/>
    </source>
</evidence>
<dbReference type="InterPro" id="IPR037026">
    <property type="entry name" value="Vgr_OB-fold_dom_sf"/>
</dbReference>
<evidence type="ECO:0000313" key="2">
    <source>
        <dbReference type="EMBL" id="MDA8485841.1"/>
    </source>
</evidence>
<protein>
    <recommendedName>
        <fullName evidence="1">Phage protein Gp138 N-terminal domain-containing protein</fullName>
    </recommendedName>
</protein>
<accession>A0ABT4YAS3</accession>
<sequence>MTAPVKGARRLTSANSPMNAISFLIERMMAGGLNTCTVVRVKEVDPNQARVVVTPLVPQIDGEGNTLTPQPIYDVPYLRIQGGVAALIIDPAPGDIGFCVFAQRDISTVKLTKDAGQPGSLRTFDQADAIYLGGILNGAPTVLVELTQDGKAKLSAPGGFTIEAPSTEITGTLHVVGAVSCDSTLHVVGAVSCDSTLHVVGAVTADSTLSVAGAVTAASTITAAGDVQGAGVSLATHLTTGVTPGAGLSGVPQ</sequence>
<evidence type="ECO:0000259" key="1">
    <source>
        <dbReference type="Pfam" id="PF18352"/>
    </source>
</evidence>
<dbReference type="Gene3D" id="2.40.50.230">
    <property type="entry name" value="Gp5 N-terminal domain"/>
    <property type="match status" value="1"/>
</dbReference>
<gene>
    <name evidence="2" type="ORF">NNO07_22470</name>
</gene>
<reference evidence="2 3" key="1">
    <citation type="submission" date="2022-07" db="EMBL/GenBank/DDBJ databases">
        <title>Genome Analysis of Selected Gammaproteobacteria from Nigerian Food snails.</title>
        <authorList>
            <person name="Okafor A.C."/>
        </authorList>
    </citation>
    <scope>NUCLEOTIDE SEQUENCE [LARGE SCALE GENOMIC DNA]</scope>
    <source>
        <strain evidence="2 3">Awg 2</strain>
    </source>
</reference>
<dbReference type="InterPro" id="IPR041599">
    <property type="entry name" value="Gp138_N"/>
</dbReference>
<dbReference type="EMBL" id="JANEWF010000035">
    <property type="protein sequence ID" value="MDA8485841.1"/>
    <property type="molecule type" value="Genomic_DNA"/>
</dbReference>
<comment type="caution">
    <text evidence="2">The sequence shown here is derived from an EMBL/GenBank/DDBJ whole genome shotgun (WGS) entry which is preliminary data.</text>
</comment>
<organism evidence="2 3">
    <name type="scientific">Metapseudomonas resinovorans</name>
    <name type="common">Pseudomonas resinovorans</name>
    <dbReference type="NCBI Taxonomy" id="53412"/>
    <lineage>
        <taxon>Bacteria</taxon>
        <taxon>Pseudomonadati</taxon>
        <taxon>Pseudomonadota</taxon>
        <taxon>Gammaproteobacteria</taxon>
        <taxon>Pseudomonadales</taxon>
        <taxon>Pseudomonadaceae</taxon>
        <taxon>Metapseudomonas</taxon>
    </lineage>
</organism>
<feature type="domain" description="Phage protein Gp138 N-terminal" evidence="1">
    <location>
        <begin position="41"/>
        <end position="133"/>
    </location>
</feature>
<dbReference type="Proteomes" id="UP001211689">
    <property type="component" value="Unassembled WGS sequence"/>
</dbReference>
<dbReference type="Pfam" id="PF18352">
    <property type="entry name" value="Gp138_N"/>
    <property type="match status" value="1"/>
</dbReference>